<organism evidence="12 13">
    <name type="scientific">Folsomia candida</name>
    <name type="common">Springtail</name>
    <dbReference type="NCBI Taxonomy" id="158441"/>
    <lineage>
        <taxon>Eukaryota</taxon>
        <taxon>Metazoa</taxon>
        <taxon>Ecdysozoa</taxon>
        <taxon>Arthropoda</taxon>
        <taxon>Hexapoda</taxon>
        <taxon>Collembola</taxon>
        <taxon>Entomobryomorpha</taxon>
        <taxon>Isotomoidea</taxon>
        <taxon>Isotomidae</taxon>
        <taxon>Proisotominae</taxon>
        <taxon>Folsomia</taxon>
    </lineage>
</organism>
<keyword evidence="7" id="KW-0539">Nucleus</keyword>
<comment type="caution">
    <text evidence="12">The sequence shown here is derived from an EMBL/GenBank/DDBJ whole genome shotgun (WGS) entry which is preliminary data.</text>
</comment>
<comment type="function">
    <text evidence="8">Part of the SNAPc complex required for the transcription of both RNA polymerase II and III small-nuclear RNA genes. Binds to the proximal sequence element (PSE), a non-TATA-box basal promoter element common to these 2 types of genes. Recruits TBP and BRF2 to the U6 snRNA TATA box.</text>
</comment>
<feature type="region of interest" description="Disordered" evidence="11">
    <location>
        <begin position="32"/>
        <end position="52"/>
    </location>
</feature>
<dbReference type="GO" id="GO:0005634">
    <property type="term" value="C:nucleus"/>
    <property type="evidence" value="ECO:0007669"/>
    <property type="project" value="UniProtKB-SubCell"/>
</dbReference>
<gene>
    <name evidence="12" type="ORF">Fcan01_02499</name>
</gene>
<comment type="subcellular location">
    <subcellularLocation>
        <location evidence="1">Nucleus</location>
    </subcellularLocation>
</comment>
<evidence type="ECO:0000256" key="3">
    <source>
        <dbReference type="ARBA" id="ARBA00013634"/>
    </source>
</evidence>
<feature type="compositionally biased region" description="Polar residues" evidence="11">
    <location>
        <begin position="177"/>
        <end position="190"/>
    </location>
</feature>
<comment type="similarity">
    <text evidence="2">Belongs to the SNAPC3/SRD2 family.</text>
</comment>
<evidence type="ECO:0000256" key="7">
    <source>
        <dbReference type="ARBA" id="ARBA00023242"/>
    </source>
</evidence>
<dbReference type="STRING" id="158441.A0A226F4P0"/>
<evidence type="ECO:0000256" key="11">
    <source>
        <dbReference type="SAM" id="MobiDB-lite"/>
    </source>
</evidence>
<dbReference type="AlphaFoldDB" id="A0A226F4P0"/>
<proteinExistence type="inferred from homology"/>
<name>A0A226F4P0_FOLCA</name>
<evidence type="ECO:0000256" key="9">
    <source>
        <dbReference type="ARBA" id="ARBA00025958"/>
    </source>
</evidence>
<dbReference type="EMBL" id="LNIX01000001">
    <property type="protein sequence ID" value="OXA64151.1"/>
    <property type="molecule type" value="Genomic_DNA"/>
</dbReference>
<feature type="compositionally biased region" description="Polar residues" evidence="11">
    <location>
        <begin position="207"/>
        <end position="234"/>
    </location>
</feature>
<evidence type="ECO:0000256" key="6">
    <source>
        <dbReference type="ARBA" id="ARBA00023163"/>
    </source>
</evidence>
<keyword evidence="6" id="KW-0804">Transcription</keyword>
<reference evidence="12 13" key="1">
    <citation type="submission" date="2015-12" db="EMBL/GenBank/DDBJ databases">
        <title>The genome of Folsomia candida.</title>
        <authorList>
            <person name="Faddeeva A."/>
            <person name="Derks M.F."/>
            <person name="Anvar Y."/>
            <person name="Smit S."/>
            <person name="Van Straalen N."/>
            <person name="Roelofs D."/>
        </authorList>
    </citation>
    <scope>NUCLEOTIDE SEQUENCE [LARGE SCALE GENOMIC DNA]</scope>
    <source>
        <strain evidence="12 13">VU population</strain>
        <tissue evidence="12">Whole body</tissue>
    </source>
</reference>
<keyword evidence="4" id="KW-0805">Transcription regulation</keyword>
<dbReference type="GO" id="GO:0000978">
    <property type="term" value="F:RNA polymerase II cis-regulatory region sequence-specific DNA binding"/>
    <property type="evidence" value="ECO:0007669"/>
    <property type="project" value="TreeGrafter"/>
</dbReference>
<keyword evidence="13" id="KW-1185">Reference proteome</keyword>
<keyword evidence="5" id="KW-0238">DNA-binding</keyword>
<dbReference type="GO" id="GO:0042796">
    <property type="term" value="P:snRNA transcription by RNA polymerase III"/>
    <property type="evidence" value="ECO:0007669"/>
    <property type="project" value="TreeGrafter"/>
</dbReference>
<evidence type="ECO:0000256" key="5">
    <source>
        <dbReference type="ARBA" id="ARBA00023125"/>
    </source>
</evidence>
<accession>A0A226F4P0</accession>
<dbReference type="GO" id="GO:0001046">
    <property type="term" value="F:core promoter sequence-specific DNA binding"/>
    <property type="evidence" value="ECO:0007669"/>
    <property type="project" value="TreeGrafter"/>
</dbReference>
<dbReference type="GO" id="GO:0019185">
    <property type="term" value="C:snRNA-activating protein complex"/>
    <property type="evidence" value="ECO:0007669"/>
    <property type="project" value="TreeGrafter"/>
</dbReference>
<dbReference type="GO" id="GO:0042795">
    <property type="term" value="P:snRNA transcription by RNA polymerase II"/>
    <property type="evidence" value="ECO:0007669"/>
    <property type="project" value="TreeGrafter"/>
</dbReference>
<dbReference type="GO" id="GO:0003681">
    <property type="term" value="F:bent DNA binding"/>
    <property type="evidence" value="ECO:0007669"/>
    <property type="project" value="TreeGrafter"/>
</dbReference>
<dbReference type="InterPro" id="IPR022042">
    <property type="entry name" value="snRNA-activating_su3"/>
</dbReference>
<protein>
    <recommendedName>
        <fullName evidence="3">snRNA-activating protein complex subunit 3</fullName>
    </recommendedName>
    <alternativeName>
        <fullName evidence="10">Small nuclear RNA-activating complex polypeptide 3</fullName>
    </alternativeName>
</protein>
<evidence type="ECO:0000313" key="13">
    <source>
        <dbReference type="Proteomes" id="UP000198287"/>
    </source>
</evidence>
<dbReference type="PANTHER" id="PTHR13421">
    <property type="entry name" value="SNRNA-ACTIVATING PROTEIN COMPLEX SUBUNIT 3"/>
    <property type="match status" value="1"/>
</dbReference>
<evidence type="ECO:0000256" key="10">
    <source>
        <dbReference type="ARBA" id="ARBA00029606"/>
    </source>
</evidence>
<dbReference type="PANTHER" id="PTHR13421:SF16">
    <property type="entry name" value="SNRNA-ACTIVATING PROTEIN COMPLEX SUBUNIT 3"/>
    <property type="match status" value="1"/>
</dbReference>
<sequence>MASVANSMFQRIARYCELAASQQLLCLPSAGGAEDTDDDTGATSCGEENDDDDTATLWVKTSMERLEHFMQTQKYSHYISSPVHLEEYANNMIVEQMLMSEVVKDLATELRNDYLEMESEIPLRNSTNSASTKAFGRASRGDAFFSESSSNSSADPDKQQERSTLLSECESRKRTNKASYQNEQPLSFSPSVKDYFSNEIPGRVNTAADTEQSTCPNKVSGVRSDTQKASSAATSKDPANDDFPPSSLGNFVRQGMDPVRVADRKYQIQDDAVNAFLSERKNQQVIDSAVRNPNLVDKSREFLIEVTVYGQADSDDSSGIEQYSSFATYKVEVLGSQTLADLRDALLCDNDFIFTKELEHPGDQQNLNELAKNKLLSAMLLIDNTIYNDNRFRNNFDYASQIIRWTRLQPIKKAGPFKRGDMSITKLKNLTIQFGFPYLFRHLGDCEHVIVFNKARLLTDDDEHRVSHFPRISWISDMRPKLCRIDNKFIATWAVLDYEFFPESPMLVCTDCLKEFCYTKNAKRGPFRLFPYLQLICEIPLCSEQVSKSIKMP</sequence>
<dbReference type="OrthoDB" id="46583at2759"/>
<evidence type="ECO:0000256" key="4">
    <source>
        <dbReference type="ARBA" id="ARBA00023015"/>
    </source>
</evidence>
<evidence type="ECO:0000256" key="1">
    <source>
        <dbReference type="ARBA" id="ARBA00004123"/>
    </source>
</evidence>
<evidence type="ECO:0000313" key="12">
    <source>
        <dbReference type="EMBL" id="OXA64151.1"/>
    </source>
</evidence>
<dbReference type="GO" id="GO:0001006">
    <property type="term" value="F:RNA polymerase III type 3 promoter sequence-specific DNA binding"/>
    <property type="evidence" value="ECO:0007669"/>
    <property type="project" value="TreeGrafter"/>
</dbReference>
<dbReference type="Pfam" id="PF12251">
    <property type="entry name" value="SNAPC3"/>
    <property type="match status" value="1"/>
</dbReference>
<dbReference type="Proteomes" id="UP000198287">
    <property type="component" value="Unassembled WGS sequence"/>
</dbReference>
<comment type="subunit">
    <text evidence="9">Part of the SNAPc complex composed of 5 subunits: SNAPC1, SNAPC2, SNAPC3, SNAPC4 and SNAPC5. SNAPC3 interacts with SNAPC1.</text>
</comment>
<evidence type="ECO:0000256" key="8">
    <source>
        <dbReference type="ARBA" id="ARBA00025193"/>
    </source>
</evidence>
<evidence type="ECO:0000256" key="2">
    <source>
        <dbReference type="ARBA" id="ARBA00010410"/>
    </source>
</evidence>
<feature type="region of interest" description="Disordered" evidence="11">
    <location>
        <begin position="144"/>
        <end position="252"/>
    </location>
</feature>